<accession>A0ABP1DZZ7</accession>
<feature type="region of interest" description="Disordered" evidence="1">
    <location>
        <begin position="289"/>
        <end position="344"/>
    </location>
</feature>
<proteinExistence type="predicted"/>
<evidence type="ECO:0000256" key="1">
    <source>
        <dbReference type="SAM" id="MobiDB-lite"/>
    </source>
</evidence>
<evidence type="ECO:0000313" key="5">
    <source>
        <dbReference type="Proteomes" id="UP001497453"/>
    </source>
</evidence>
<keyword evidence="2" id="KW-1133">Transmembrane helix</keyword>
<feature type="signal peptide" evidence="3">
    <location>
        <begin position="1"/>
        <end position="20"/>
    </location>
</feature>
<sequence>MLSVIALVVVVAFGPRSAFSRFNSVLFSPVQQCGSFNILFSGGKPPASLPLTLTVVPFNSTPILITIPRSSWDSATATGAAVTFLPFAAETEFVASLDDTYGNPTGATSDIMRVSPSSNTSCLPDASTTPPPRYTVADPADLQECQPFNVLYDPTVVDVPPLVRAFIPKGNSTYLNRTETFTAGDTAYIMAVPGNSQVLLMFSDDTGYKQSTDLLAVGASSNMTTCRPLPDYQAGDVAPQQLSSKQGGLSRTAIIAIGVASGSVVGGIALTMAVWVYLQRRRADSDKASSLEEASHDPDTFHGGLKGKTNFLSPSWPDPGPTVIEKKSNVKTPSQPRLDDDVTQYVKNPPYADKTLGLISPTSPQYRRDVVPSPDPALDLPISSIPIPTVTPIPFATPTPPDLRPAPSSIPSVVNSPPGSISRPDSLCSDDIEQILEMATIYSPVEQSRRSVERMETVTLASTVHSTAASSRYESHVPEMPMPSSRPDARGADVPSASQWVTRPTSASEDGVAGPSSLPSPASSGQWATQRTLTPDSYAFRSPPQAPMPTTPLSEFMSPPTFPRGMSDDVSSLRLSGRPFEGRRKASRVLPLEIHSRRNTEDSVVSILPNMDKGPRR</sequence>
<keyword evidence="5" id="KW-1185">Reference proteome</keyword>
<evidence type="ECO:0000256" key="3">
    <source>
        <dbReference type="SAM" id="SignalP"/>
    </source>
</evidence>
<evidence type="ECO:0000256" key="2">
    <source>
        <dbReference type="SAM" id="Phobius"/>
    </source>
</evidence>
<name>A0ABP1DZZ7_9APHY</name>
<feature type="compositionally biased region" description="Polar residues" evidence="1">
    <location>
        <begin position="496"/>
        <end position="508"/>
    </location>
</feature>
<feature type="compositionally biased region" description="Low complexity" evidence="1">
    <location>
        <begin position="513"/>
        <end position="525"/>
    </location>
</feature>
<evidence type="ECO:0000313" key="4">
    <source>
        <dbReference type="EMBL" id="CAL1712482.1"/>
    </source>
</evidence>
<gene>
    <name evidence="4" type="ORF">GFSPODELE1_LOCUS8846</name>
</gene>
<feature type="chain" id="PRO_5047004286" evidence="3">
    <location>
        <begin position="21"/>
        <end position="617"/>
    </location>
</feature>
<feature type="compositionally biased region" description="Basic and acidic residues" evidence="1">
    <location>
        <begin position="289"/>
        <end position="300"/>
    </location>
</feature>
<keyword evidence="2" id="KW-0472">Membrane</keyword>
<reference evidence="5" key="1">
    <citation type="submission" date="2024-04" db="EMBL/GenBank/DDBJ databases">
        <authorList>
            <person name="Shaw F."/>
            <person name="Minotto A."/>
        </authorList>
    </citation>
    <scope>NUCLEOTIDE SEQUENCE [LARGE SCALE GENOMIC DNA]</scope>
</reference>
<feature type="compositionally biased region" description="Polar residues" evidence="1">
    <location>
        <begin position="463"/>
        <end position="472"/>
    </location>
</feature>
<feature type="region of interest" description="Disordered" evidence="1">
    <location>
        <begin position="596"/>
        <end position="617"/>
    </location>
</feature>
<feature type="transmembrane region" description="Helical" evidence="2">
    <location>
        <begin position="253"/>
        <end position="278"/>
    </location>
</feature>
<dbReference type="Proteomes" id="UP001497453">
    <property type="component" value="Chromosome 7"/>
</dbReference>
<keyword evidence="2" id="KW-0812">Transmembrane</keyword>
<feature type="region of interest" description="Disordered" evidence="1">
    <location>
        <begin position="463"/>
        <end position="578"/>
    </location>
</feature>
<protein>
    <submittedName>
        <fullName evidence="4">Uncharacterized protein</fullName>
    </submittedName>
</protein>
<dbReference type="EMBL" id="OZ037950">
    <property type="protein sequence ID" value="CAL1712482.1"/>
    <property type="molecule type" value="Genomic_DNA"/>
</dbReference>
<keyword evidence="3" id="KW-0732">Signal</keyword>
<organism evidence="4 5">
    <name type="scientific">Somion occarium</name>
    <dbReference type="NCBI Taxonomy" id="3059160"/>
    <lineage>
        <taxon>Eukaryota</taxon>
        <taxon>Fungi</taxon>
        <taxon>Dikarya</taxon>
        <taxon>Basidiomycota</taxon>
        <taxon>Agaricomycotina</taxon>
        <taxon>Agaricomycetes</taxon>
        <taxon>Polyporales</taxon>
        <taxon>Cerrenaceae</taxon>
        <taxon>Somion</taxon>
    </lineage>
</organism>
<feature type="compositionally biased region" description="Polar residues" evidence="1">
    <location>
        <begin position="526"/>
        <end position="535"/>
    </location>
</feature>